<feature type="compositionally biased region" description="Low complexity" evidence="11">
    <location>
        <begin position="668"/>
        <end position="680"/>
    </location>
</feature>
<evidence type="ECO:0000256" key="8">
    <source>
        <dbReference type="ARBA" id="ARBA00023163"/>
    </source>
</evidence>
<gene>
    <name evidence="14" type="primary">LOC108670583</name>
</gene>
<dbReference type="GO" id="GO:0000122">
    <property type="term" value="P:negative regulation of transcription by RNA polymerase II"/>
    <property type="evidence" value="ECO:0007669"/>
    <property type="project" value="UniProtKB-ARBA"/>
</dbReference>
<protein>
    <submittedName>
        <fullName evidence="14">Uncharacterized protein LOC108670583</fullName>
    </submittedName>
</protein>
<dbReference type="FunFam" id="3.30.160.60:FF:000432">
    <property type="entry name" value="zinc finger protein Gfi-1b isoform X1"/>
    <property type="match status" value="1"/>
</dbReference>
<dbReference type="GO" id="GO:0005634">
    <property type="term" value="C:nucleus"/>
    <property type="evidence" value="ECO:0007669"/>
    <property type="project" value="UniProtKB-SubCell"/>
</dbReference>
<evidence type="ECO:0000256" key="7">
    <source>
        <dbReference type="ARBA" id="ARBA00023125"/>
    </source>
</evidence>
<evidence type="ECO:0000259" key="12">
    <source>
        <dbReference type="PROSITE" id="PS50157"/>
    </source>
</evidence>
<feature type="region of interest" description="Disordered" evidence="11">
    <location>
        <begin position="1"/>
        <end position="162"/>
    </location>
</feature>
<dbReference type="OrthoDB" id="6155966at2759"/>
<keyword evidence="4 10" id="KW-0863">Zinc-finger</keyword>
<evidence type="ECO:0000256" key="1">
    <source>
        <dbReference type="ARBA" id="ARBA00004123"/>
    </source>
</evidence>
<feature type="domain" description="C2H2-type" evidence="12">
    <location>
        <begin position="715"/>
        <end position="742"/>
    </location>
</feature>
<feature type="region of interest" description="Disordered" evidence="11">
    <location>
        <begin position="268"/>
        <end position="318"/>
    </location>
</feature>
<keyword evidence="6" id="KW-0805">Transcription regulation</keyword>
<dbReference type="GO" id="GO:0008270">
    <property type="term" value="F:zinc ion binding"/>
    <property type="evidence" value="ECO:0007669"/>
    <property type="project" value="UniProtKB-KW"/>
</dbReference>
<dbReference type="PANTHER" id="PTHR16515:SF49">
    <property type="entry name" value="GASTRULA ZINC FINGER PROTEIN XLCGF49.1-LIKE-RELATED"/>
    <property type="match status" value="1"/>
</dbReference>
<evidence type="ECO:0000256" key="5">
    <source>
        <dbReference type="ARBA" id="ARBA00022833"/>
    </source>
</evidence>
<evidence type="ECO:0000256" key="11">
    <source>
        <dbReference type="SAM" id="MobiDB-lite"/>
    </source>
</evidence>
<feature type="compositionally biased region" description="Basic and acidic residues" evidence="11">
    <location>
        <begin position="568"/>
        <end position="589"/>
    </location>
</feature>
<feature type="domain" description="C2H2-type" evidence="12">
    <location>
        <begin position="799"/>
        <end position="827"/>
    </location>
</feature>
<evidence type="ECO:0000256" key="3">
    <source>
        <dbReference type="ARBA" id="ARBA00022737"/>
    </source>
</evidence>
<dbReference type="KEGG" id="hazt:108670583"/>
<feature type="compositionally biased region" description="Low complexity" evidence="11">
    <location>
        <begin position="81"/>
        <end position="92"/>
    </location>
</feature>
<comment type="subcellular location">
    <subcellularLocation>
        <location evidence="1">Nucleus</location>
    </subcellularLocation>
</comment>
<evidence type="ECO:0000256" key="2">
    <source>
        <dbReference type="ARBA" id="ARBA00022723"/>
    </source>
</evidence>
<dbReference type="FunFam" id="3.30.160.60:FF:000208">
    <property type="entry name" value="zinc finger protein Gfi-1b"/>
    <property type="match status" value="1"/>
</dbReference>
<organism evidence="13 14">
    <name type="scientific">Hyalella azteca</name>
    <name type="common">Amphipod</name>
    <dbReference type="NCBI Taxonomy" id="294128"/>
    <lineage>
        <taxon>Eukaryota</taxon>
        <taxon>Metazoa</taxon>
        <taxon>Ecdysozoa</taxon>
        <taxon>Arthropoda</taxon>
        <taxon>Crustacea</taxon>
        <taxon>Multicrustacea</taxon>
        <taxon>Malacostraca</taxon>
        <taxon>Eumalacostraca</taxon>
        <taxon>Peracarida</taxon>
        <taxon>Amphipoda</taxon>
        <taxon>Senticaudata</taxon>
        <taxon>Talitrida</taxon>
        <taxon>Talitroidea</taxon>
        <taxon>Hyalellidae</taxon>
        <taxon>Hyalella</taxon>
    </lineage>
</organism>
<dbReference type="InterPro" id="IPR013087">
    <property type="entry name" value="Znf_C2H2_type"/>
</dbReference>
<dbReference type="SMART" id="SM00355">
    <property type="entry name" value="ZnF_C2H2"/>
    <property type="match status" value="4"/>
</dbReference>
<feature type="domain" description="C2H2-type" evidence="12">
    <location>
        <begin position="743"/>
        <end position="770"/>
    </location>
</feature>
<feature type="compositionally biased region" description="Polar residues" evidence="11">
    <location>
        <begin position="910"/>
        <end position="943"/>
    </location>
</feature>
<feature type="compositionally biased region" description="Low complexity" evidence="11">
    <location>
        <begin position="147"/>
        <end position="160"/>
    </location>
</feature>
<feature type="compositionally biased region" description="Polar residues" evidence="11">
    <location>
        <begin position="101"/>
        <end position="111"/>
    </location>
</feature>
<keyword evidence="9" id="KW-0539">Nucleus</keyword>
<keyword evidence="5" id="KW-0862">Zinc</keyword>
<keyword evidence="2" id="KW-0479">Metal-binding</keyword>
<dbReference type="GeneID" id="108670583"/>
<evidence type="ECO:0000256" key="4">
    <source>
        <dbReference type="ARBA" id="ARBA00022771"/>
    </source>
</evidence>
<reference evidence="14" key="1">
    <citation type="submission" date="2025-08" db="UniProtKB">
        <authorList>
            <consortium name="RefSeq"/>
        </authorList>
    </citation>
    <scope>IDENTIFICATION</scope>
    <source>
        <tissue evidence="14">Whole organism</tissue>
    </source>
</reference>
<feature type="compositionally biased region" description="Low complexity" evidence="11">
    <location>
        <begin position="274"/>
        <end position="283"/>
    </location>
</feature>
<evidence type="ECO:0000256" key="9">
    <source>
        <dbReference type="ARBA" id="ARBA00023242"/>
    </source>
</evidence>
<dbReference type="AlphaFoldDB" id="A0A8B7NIR7"/>
<sequence length="1009" mass="110980">MFKENMPSNKEIPDCSRASTSSSGAVRCSPHISPSSTTSLSPVYTSSSSSPASSSISPTSPHTPLQSPPTSPPSLVPLLPPTVSTSSLSPSLCVRIPNIRSPGSSSDQPASNPCGKPVTFSVPSHKSAVPSDLMNLTIPKRAKSPKTPKSPKSPLNLKGSSPDDRLGCNAMKFFPSPHSGIRGRHPTTSHNTLIKKEPFFPADRSLAFPPVPSISSLAHMKSSPMSNNDLNLSTAINKITTSINSYTAKPSLQLCSISDLQAYAQHRGLTPQDSGSSSSSLLGATKIPPQSPNALGLPPMAKTTPTPVRTSEQKSLSPVPASSALWSSAFRMVNPFGPFCDSDSPAAGAMAPSPLGGRWGAWNTPLSGGLPLPPLATVPPPLTSPLNLTIKRPPVSPEKDEPLNLSLKGTVPGIWSPASALEREGRSLSPMDTNFDADVIRQTKINEVLQSSLTVGVESPSSTSSVRAFGGWSLGLQRYEEFLRRNSTARQSFHGSAEDLNKTDLEEHAAQKQGMAPWNWALLAKHKMSLQGRDDHRLNAAFTETNGREQELIQRNRELLRQGNLFGHHSDSDPHDEDSSMEARTRRGVDMREVEDTNRAANRDIHMDAQRDRIHEHHREYYRHDAFQYLRPPIDVEMRDRRLLNDMIAQSSFEHKGLTPTHLSPRDAASASSSSPHSHSQQYCPEGDWYSPAAPLNSHTAVHMSSGSPKAERIFQCKQCNKTFKRSSTLSTHLLIHSDTRPYPCSYCGKRFHQKSDMKKHTYIHTGEKPHKCVVCSKAFSQSSNLITHMRKHTGYKPFNCGLCDKAFQRKVDLRRHRESVHPNCEHLPPPSPSLMPEHLHQDMTHVSPNGMESNSESPILHRRLSVHHNSFKPEIMDPSFPDYEDRQHFMERDDGRSQHSFGGRKPQFSDVSSTMSSLPTTRNLVSTSFQQQVPSSTSSLNSYEERMNDVPLDSDPEVGSPSPSTSDQRRREHHFVEGDLHLVQDRIRISTELVSGSRNPTQIPAMAL</sequence>
<dbReference type="FunFam" id="3.30.160.60:FF:000148">
    <property type="entry name" value="zinc finger protein Gfi-1"/>
    <property type="match status" value="1"/>
</dbReference>
<dbReference type="Pfam" id="PF00096">
    <property type="entry name" value="zf-C2H2"/>
    <property type="match status" value="4"/>
</dbReference>
<dbReference type="PROSITE" id="PS50157">
    <property type="entry name" value="ZINC_FINGER_C2H2_2"/>
    <property type="match status" value="4"/>
</dbReference>
<accession>A0A8B7NIR7</accession>
<dbReference type="SUPFAM" id="SSF57667">
    <property type="entry name" value="beta-beta-alpha zinc fingers"/>
    <property type="match status" value="2"/>
</dbReference>
<evidence type="ECO:0000256" key="10">
    <source>
        <dbReference type="PROSITE-ProRule" id="PRU00042"/>
    </source>
</evidence>
<keyword evidence="7" id="KW-0238">DNA-binding</keyword>
<dbReference type="Proteomes" id="UP000694843">
    <property type="component" value="Unplaced"/>
</dbReference>
<keyword evidence="13" id="KW-1185">Reference proteome</keyword>
<feature type="domain" description="C2H2-type" evidence="12">
    <location>
        <begin position="771"/>
        <end position="798"/>
    </location>
</feature>
<dbReference type="InterPro" id="IPR036236">
    <property type="entry name" value="Znf_C2H2_sf"/>
</dbReference>
<feature type="region of interest" description="Disordered" evidence="11">
    <location>
        <begin position="655"/>
        <end position="684"/>
    </location>
</feature>
<dbReference type="PANTHER" id="PTHR16515">
    <property type="entry name" value="PR DOMAIN ZINC FINGER PROTEIN"/>
    <property type="match status" value="1"/>
</dbReference>
<feature type="region of interest" description="Disordered" evidence="11">
    <location>
        <begin position="893"/>
        <end position="972"/>
    </location>
</feature>
<feature type="region of interest" description="Disordered" evidence="11">
    <location>
        <begin position="567"/>
        <end position="589"/>
    </location>
</feature>
<dbReference type="FunFam" id="3.30.160.60:FF:000245">
    <property type="entry name" value="zinc finger protein Gfi-1"/>
    <property type="match status" value="1"/>
</dbReference>
<feature type="compositionally biased region" description="Polar residues" evidence="11">
    <location>
        <begin position="303"/>
        <end position="316"/>
    </location>
</feature>
<keyword evidence="3" id="KW-0677">Repeat</keyword>
<dbReference type="Gene3D" id="3.30.160.60">
    <property type="entry name" value="Classic Zinc Finger"/>
    <property type="match status" value="4"/>
</dbReference>
<dbReference type="GO" id="GO:0000981">
    <property type="term" value="F:DNA-binding transcription factor activity, RNA polymerase II-specific"/>
    <property type="evidence" value="ECO:0007669"/>
    <property type="project" value="UniProtKB-ARBA"/>
</dbReference>
<evidence type="ECO:0000313" key="13">
    <source>
        <dbReference type="Proteomes" id="UP000694843"/>
    </source>
</evidence>
<evidence type="ECO:0000313" key="14">
    <source>
        <dbReference type="RefSeq" id="XP_018013537.1"/>
    </source>
</evidence>
<name>A0A8B7NIR7_HYAAZ</name>
<feature type="compositionally biased region" description="Low complexity" evidence="11">
    <location>
        <begin position="29"/>
        <end position="65"/>
    </location>
</feature>
<dbReference type="InterPro" id="IPR050331">
    <property type="entry name" value="Zinc_finger"/>
</dbReference>
<evidence type="ECO:0000256" key="6">
    <source>
        <dbReference type="ARBA" id="ARBA00023015"/>
    </source>
</evidence>
<proteinExistence type="predicted"/>
<keyword evidence="8" id="KW-0804">Transcription</keyword>
<dbReference type="OMA" id="RTHITRE"/>
<feature type="compositionally biased region" description="Pro residues" evidence="11">
    <location>
        <begin position="66"/>
        <end position="80"/>
    </location>
</feature>
<dbReference type="GO" id="GO:0003677">
    <property type="term" value="F:DNA binding"/>
    <property type="evidence" value="ECO:0007669"/>
    <property type="project" value="UniProtKB-KW"/>
</dbReference>
<dbReference type="PROSITE" id="PS00028">
    <property type="entry name" value="ZINC_FINGER_C2H2_1"/>
    <property type="match status" value="4"/>
</dbReference>
<dbReference type="RefSeq" id="XP_018013537.1">
    <property type="nucleotide sequence ID" value="XM_018158048.2"/>
</dbReference>